<feature type="compositionally biased region" description="Basic and acidic residues" evidence="8">
    <location>
        <begin position="1"/>
        <end position="13"/>
    </location>
</feature>
<keyword evidence="6" id="KW-0694">RNA-binding</keyword>
<keyword evidence="3" id="KW-0540">Nuclease</keyword>
<evidence type="ECO:0000256" key="5">
    <source>
        <dbReference type="ARBA" id="ARBA00022801"/>
    </source>
</evidence>
<name>A0A2T0Q3R4_9ACTN</name>
<protein>
    <submittedName>
        <fullName evidence="9">Putative RNA binding protein YcfA (HicA-like mRNA interferase family)</fullName>
    </submittedName>
</protein>
<dbReference type="AlphaFoldDB" id="A0A2T0Q3R4"/>
<evidence type="ECO:0000313" key="9">
    <source>
        <dbReference type="EMBL" id="PRX98445.1"/>
    </source>
</evidence>
<evidence type="ECO:0000313" key="10">
    <source>
        <dbReference type="Proteomes" id="UP000237846"/>
    </source>
</evidence>
<dbReference type="Gene3D" id="3.30.920.30">
    <property type="entry name" value="Hypothetical protein"/>
    <property type="match status" value="1"/>
</dbReference>
<keyword evidence="2" id="KW-1277">Toxin-antitoxin system</keyword>
<dbReference type="Proteomes" id="UP000237846">
    <property type="component" value="Unassembled WGS sequence"/>
</dbReference>
<evidence type="ECO:0000256" key="6">
    <source>
        <dbReference type="ARBA" id="ARBA00022884"/>
    </source>
</evidence>
<comment type="similarity">
    <text evidence="1">Belongs to the HicA mRNA interferase family.</text>
</comment>
<accession>A0A2T0Q3R4</accession>
<feature type="region of interest" description="Disordered" evidence="8">
    <location>
        <begin position="1"/>
        <end position="20"/>
    </location>
</feature>
<evidence type="ECO:0000256" key="4">
    <source>
        <dbReference type="ARBA" id="ARBA00022759"/>
    </source>
</evidence>
<proteinExistence type="inferred from homology"/>
<evidence type="ECO:0000256" key="8">
    <source>
        <dbReference type="SAM" id="MobiDB-lite"/>
    </source>
</evidence>
<evidence type="ECO:0000256" key="3">
    <source>
        <dbReference type="ARBA" id="ARBA00022722"/>
    </source>
</evidence>
<comment type="caution">
    <text evidence="9">The sequence shown here is derived from an EMBL/GenBank/DDBJ whole genome shotgun (WGS) entry which is preliminary data.</text>
</comment>
<dbReference type="GO" id="GO:0003729">
    <property type="term" value="F:mRNA binding"/>
    <property type="evidence" value="ECO:0007669"/>
    <property type="project" value="InterPro"/>
</dbReference>
<evidence type="ECO:0000256" key="1">
    <source>
        <dbReference type="ARBA" id="ARBA00006620"/>
    </source>
</evidence>
<evidence type="ECO:0000256" key="7">
    <source>
        <dbReference type="ARBA" id="ARBA00023016"/>
    </source>
</evidence>
<reference evidence="9 10" key="1">
    <citation type="submission" date="2018-03" db="EMBL/GenBank/DDBJ databases">
        <title>Genomic Encyclopedia of Archaeal and Bacterial Type Strains, Phase II (KMG-II): from individual species to whole genera.</title>
        <authorList>
            <person name="Goeker M."/>
        </authorList>
    </citation>
    <scope>NUCLEOTIDE SEQUENCE [LARGE SCALE GENOMIC DNA]</scope>
    <source>
        <strain evidence="9 10">DSM 45601</strain>
    </source>
</reference>
<keyword evidence="4" id="KW-0255">Endonuclease</keyword>
<organism evidence="9 10">
    <name type="scientific">Allonocardiopsis opalescens</name>
    <dbReference type="NCBI Taxonomy" id="1144618"/>
    <lineage>
        <taxon>Bacteria</taxon>
        <taxon>Bacillati</taxon>
        <taxon>Actinomycetota</taxon>
        <taxon>Actinomycetes</taxon>
        <taxon>Streptosporangiales</taxon>
        <taxon>Allonocardiopsis</taxon>
    </lineage>
</organism>
<keyword evidence="7" id="KW-0346">Stress response</keyword>
<dbReference type="EMBL" id="PVZC01000004">
    <property type="protein sequence ID" value="PRX98445.1"/>
    <property type="molecule type" value="Genomic_DNA"/>
</dbReference>
<evidence type="ECO:0000256" key="2">
    <source>
        <dbReference type="ARBA" id="ARBA00022649"/>
    </source>
</evidence>
<dbReference type="GO" id="GO:0016787">
    <property type="term" value="F:hydrolase activity"/>
    <property type="evidence" value="ECO:0007669"/>
    <property type="project" value="UniProtKB-KW"/>
</dbReference>
<keyword evidence="10" id="KW-1185">Reference proteome</keyword>
<gene>
    <name evidence="9" type="ORF">CLV72_10422</name>
</gene>
<dbReference type="SUPFAM" id="SSF54786">
    <property type="entry name" value="YcfA/nrd intein domain"/>
    <property type="match status" value="1"/>
</dbReference>
<dbReference type="InterPro" id="IPR038570">
    <property type="entry name" value="HicA_sf"/>
</dbReference>
<dbReference type="InterPro" id="IPR012933">
    <property type="entry name" value="HicA_mRNA_interferase"/>
</dbReference>
<sequence length="59" mass="6543">MKILEHLGFERRGGKGSHTKMRKGTLVVVVPHARELPVGTPAATLKQADLTPERLRELD</sequence>
<dbReference type="GO" id="GO:0004519">
    <property type="term" value="F:endonuclease activity"/>
    <property type="evidence" value="ECO:0007669"/>
    <property type="project" value="UniProtKB-KW"/>
</dbReference>
<keyword evidence="5" id="KW-0378">Hydrolase</keyword>
<dbReference type="Pfam" id="PF07927">
    <property type="entry name" value="HicA_toxin"/>
    <property type="match status" value="1"/>
</dbReference>